<keyword evidence="5" id="KW-1185">Reference proteome</keyword>
<evidence type="ECO:0000259" key="3">
    <source>
        <dbReference type="Pfam" id="PF23227"/>
    </source>
</evidence>
<reference evidence="4 5" key="1">
    <citation type="submission" date="2014-04" db="EMBL/GenBank/DDBJ databases">
        <title>Genome evolution of avian class.</title>
        <authorList>
            <person name="Zhang G."/>
            <person name="Li C."/>
        </authorList>
    </citation>
    <scope>NUCLEOTIDE SEQUENCE [LARGE SCALE GENOMIC DNA]</scope>
    <source>
        <strain evidence="4">BGI_N321</strain>
    </source>
</reference>
<dbReference type="AlphaFoldDB" id="A0A094KWL6"/>
<dbReference type="Pfam" id="PF23227">
    <property type="entry name" value="HEAT_MROH2B_C"/>
    <property type="match status" value="1"/>
</dbReference>
<dbReference type="InterPro" id="IPR055406">
    <property type="entry name" value="HEAT_Maestro"/>
</dbReference>
<accession>A0A094KWL6</accession>
<feature type="non-terminal residue" evidence="4">
    <location>
        <position position="1"/>
    </location>
</feature>
<evidence type="ECO:0000313" key="4">
    <source>
        <dbReference type="EMBL" id="KFZ56209.1"/>
    </source>
</evidence>
<keyword evidence="1" id="KW-0677">Repeat</keyword>
<evidence type="ECO:0000259" key="2">
    <source>
        <dbReference type="Pfam" id="PF21047"/>
    </source>
</evidence>
<feature type="non-terminal residue" evidence="4">
    <location>
        <position position="435"/>
    </location>
</feature>
<dbReference type="InterPro" id="IPR011989">
    <property type="entry name" value="ARM-like"/>
</dbReference>
<protein>
    <submittedName>
        <fullName evidence="4">Maestro heat-like repeat-containing protein family member 7</fullName>
    </submittedName>
</protein>
<dbReference type="InterPro" id="IPR045206">
    <property type="entry name" value="Maestro_heat-like_prot"/>
</dbReference>
<dbReference type="Proteomes" id="UP000053620">
    <property type="component" value="Unassembled WGS sequence"/>
</dbReference>
<dbReference type="PANTHER" id="PTHR23120:SF42">
    <property type="entry name" value="MAESTRO HEAT-LIKE REPEAT FAMILY MEMBER 3"/>
    <property type="match status" value="1"/>
</dbReference>
<sequence length="435" mass="49991">AFGKYLEPSEKTDIVLVAIEAMRDSSIFDIQVTRNMLDILMKDPSVWLADVPKITECIHHNQQCISTAPARQSMESLLLLMTNRCPGEVVMTLLKITPPGDSTAMAMWEAMFSAPQTLKKIFKELLFQVPNQDNRLFVTFIENSCIYRFALLTYAGMEDEDFSAMYKAYRFLTYPSPVMLSLVLRGLMTLSEGAEMARKMRVFLPDLMGLLQDDNEELKRKALVVICNVMRHLNKKKASPIAVELAEKLLPLFDECSSHLRELSIGLFKDLMKTVVWKNKREMKNKVRMALLPLFFHMSDEMQNVAKVSREALLAAAELLNWKQLKHLVQTQQIWRIGECLLVQDRRRAEEKNLPYLKHAQVTLQEAAIRFIGLAARPLREQNREKLSEIISALIKSMDKDSELFICSLVVQTIYVLKSPRVQQRSGWTLRVLCC</sequence>
<name>A0A094KWL6_ANTCR</name>
<dbReference type="InterPro" id="IPR048465">
    <property type="entry name" value="Maestro-like_HEAT"/>
</dbReference>
<dbReference type="Pfam" id="PF21047">
    <property type="entry name" value="HEAT_Maestro"/>
    <property type="match status" value="1"/>
</dbReference>
<dbReference type="InterPro" id="IPR016024">
    <property type="entry name" value="ARM-type_fold"/>
</dbReference>
<dbReference type="EMBL" id="KL346609">
    <property type="protein sequence ID" value="KFZ56209.1"/>
    <property type="molecule type" value="Genomic_DNA"/>
</dbReference>
<organism evidence="4 5">
    <name type="scientific">Antrostomus carolinensis</name>
    <name type="common">Chuck-will's-widow</name>
    <name type="synonym">Caprimulgus carolinensis</name>
    <dbReference type="NCBI Taxonomy" id="279965"/>
    <lineage>
        <taxon>Eukaryota</taxon>
        <taxon>Metazoa</taxon>
        <taxon>Chordata</taxon>
        <taxon>Craniata</taxon>
        <taxon>Vertebrata</taxon>
        <taxon>Euteleostomi</taxon>
        <taxon>Archelosauria</taxon>
        <taxon>Archosauria</taxon>
        <taxon>Dinosauria</taxon>
        <taxon>Saurischia</taxon>
        <taxon>Theropoda</taxon>
        <taxon>Coelurosauria</taxon>
        <taxon>Aves</taxon>
        <taxon>Neognathae</taxon>
        <taxon>Neoaves</taxon>
        <taxon>Strisores</taxon>
        <taxon>Caprimulgiformes</taxon>
        <taxon>Caprimulgidae</taxon>
        <taxon>Antrostomus</taxon>
    </lineage>
</organism>
<gene>
    <name evidence="4" type="ORF">N321_00748</name>
</gene>
<dbReference type="GO" id="GO:0005737">
    <property type="term" value="C:cytoplasm"/>
    <property type="evidence" value="ECO:0007669"/>
    <property type="project" value="TreeGrafter"/>
</dbReference>
<feature type="domain" description="Maestro/Maestro-like HEAT-repeats" evidence="3">
    <location>
        <begin position="172"/>
        <end position="417"/>
    </location>
</feature>
<evidence type="ECO:0000256" key="1">
    <source>
        <dbReference type="ARBA" id="ARBA00022737"/>
    </source>
</evidence>
<proteinExistence type="predicted"/>
<dbReference type="Gene3D" id="1.25.10.10">
    <property type="entry name" value="Leucine-rich Repeat Variant"/>
    <property type="match status" value="1"/>
</dbReference>
<feature type="domain" description="Maestro-like HEAT-repeats" evidence="2">
    <location>
        <begin position="2"/>
        <end position="121"/>
    </location>
</feature>
<evidence type="ECO:0000313" key="5">
    <source>
        <dbReference type="Proteomes" id="UP000053620"/>
    </source>
</evidence>
<dbReference type="PANTHER" id="PTHR23120">
    <property type="entry name" value="MAESTRO-RELATED HEAT DOMAIN-CONTAINING"/>
    <property type="match status" value="1"/>
</dbReference>
<dbReference type="SUPFAM" id="SSF48371">
    <property type="entry name" value="ARM repeat"/>
    <property type="match status" value="1"/>
</dbReference>